<evidence type="ECO:0000313" key="3">
    <source>
        <dbReference type="EMBL" id="QDT06607.1"/>
    </source>
</evidence>
<dbReference type="GO" id="GO:0000162">
    <property type="term" value="P:L-tryptophan biosynthetic process"/>
    <property type="evidence" value="ECO:0007669"/>
    <property type="project" value="TreeGrafter"/>
</dbReference>
<dbReference type="InterPro" id="IPR006805">
    <property type="entry name" value="Anth_synth_I_N"/>
</dbReference>
<dbReference type="KEGG" id="rlc:K227x_50180"/>
<dbReference type="PANTHER" id="PTHR11236">
    <property type="entry name" value="AMINOBENZOATE/ANTHRANILATE SYNTHASE"/>
    <property type="match status" value="1"/>
</dbReference>
<dbReference type="EMBL" id="CP036525">
    <property type="protein sequence ID" value="QDT06607.1"/>
    <property type="molecule type" value="Genomic_DNA"/>
</dbReference>
<dbReference type="Proteomes" id="UP000318538">
    <property type="component" value="Chromosome"/>
</dbReference>
<keyword evidence="4" id="KW-1185">Reference proteome</keyword>
<keyword evidence="3" id="KW-0032">Aminotransferase</keyword>
<evidence type="ECO:0000259" key="1">
    <source>
        <dbReference type="Pfam" id="PF00425"/>
    </source>
</evidence>
<reference evidence="3 4" key="1">
    <citation type="submission" date="2019-02" db="EMBL/GenBank/DDBJ databases">
        <title>Deep-cultivation of Planctomycetes and their phenomic and genomic characterization uncovers novel biology.</title>
        <authorList>
            <person name="Wiegand S."/>
            <person name="Jogler M."/>
            <person name="Boedeker C."/>
            <person name="Pinto D."/>
            <person name="Vollmers J."/>
            <person name="Rivas-Marin E."/>
            <person name="Kohn T."/>
            <person name="Peeters S.H."/>
            <person name="Heuer A."/>
            <person name="Rast P."/>
            <person name="Oberbeckmann S."/>
            <person name="Bunk B."/>
            <person name="Jeske O."/>
            <person name="Meyerdierks A."/>
            <person name="Storesund J.E."/>
            <person name="Kallscheuer N."/>
            <person name="Luecker S."/>
            <person name="Lage O.M."/>
            <person name="Pohl T."/>
            <person name="Merkel B.J."/>
            <person name="Hornburger P."/>
            <person name="Mueller R.-W."/>
            <person name="Bruemmer F."/>
            <person name="Labrenz M."/>
            <person name="Spormann A.M."/>
            <person name="Op den Camp H."/>
            <person name="Overmann J."/>
            <person name="Amann R."/>
            <person name="Jetten M.S.M."/>
            <person name="Mascher T."/>
            <person name="Medema M.H."/>
            <person name="Devos D.P."/>
            <person name="Kaster A.-K."/>
            <person name="Ovreas L."/>
            <person name="Rohde M."/>
            <person name="Galperin M.Y."/>
            <person name="Jogler C."/>
        </authorList>
    </citation>
    <scope>NUCLEOTIDE SEQUENCE [LARGE SCALE GENOMIC DNA]</scope>
    <source>
        <strain evidence="3 4">K22_7</strain>
    </source>
</reference>
<dbReference type="InterPro" id="IPR019999">
    <property type="entry name" value="Anth_synth_I-like"/>
</dbReference>
<sequence length="501" mass="53860">MSETQDRQRSSSEFPLVESLPADFCLLDAFQRLAGRAGCLWLDSASSGPVDRDGTALGRYSFLTCDPIQSLVASPGDADPWPGLAQLCESITSDLDPDLPPFQGGVAGLIGYEAAHWLEPIGRAANDDLPTPAISVGLYDWTIAVDHSTGHAWIIAQGWSGITAPADGQRMAAARQRIADVKSLLAGPPISHSISVGGEPSVCPPELTEGSPIGQDGGSGYEFATDHAGVVSNFTRQGFCDAVADIVRRICDGDSFQVNLAQRLLCQADRPAGELYQSLRQSNPAPFGAYYNGGDFQVLSSSPEGFLKVRGPVVQTRPIKGTVRRTGHDDIDLKLAQKLVASEKDRAENVMIVDLMRNDLSRVCEDDSVVVRQLCQVERYEFVQHLVSVVEGRLLPDVSMVDLLMACFPGGSVTGAPKIEAMRTIAELEKHPRGAYCGSIGYIGAGDQADFNILIRTITSAHGRWQIPVGGGITARSVPETEEYETWSKAEGMLRAVFARE</sequence>
<dbReference type="OrthoDB" id="9803598at2"/>
<dbReference type="AlphaFoldDB" id="A0A517NHJ0"/>
<dbReference type="Pfam" id="PF04715">
    <property type="entry name" value="Anth_synt_I_N"/>
    <property type="match status" value="1"/>
</dbReference>
<keyword evidence="3" id="KW-0808">Transferase</keyword>
<evidence type="ECO:0000259" key="2">
    <source>
        <dbReference type="Pfam" id="PF04715"/>
    </source>
</evidence>
<protein>
    <submittedName>
        <fullName evidence="3">Aminodeoxychorismate synthase component 1</fullName>
        <ecNumber evidence="3">2.6.1.85</ecNumber>
    </submittedName>
</protein>
<dbReference type="PANTHER" id="PTHR11236:SF50">
    <property type="entry name" value="AMINODEOXYCHORISMATE SYNTHASE COMPONENT 1"/>
    <property type="match status" value="1"/>
</dbReference>
<dbReference type="Pfam" id="PF00425">
    <property type="entry name" value="Chorismate_bind"/>
    <property type="match status" value="1"/>
</dbReference>
<feature type="domain" description="Chorismate-utilising enzyme C-terminal" evidence="1">
    <location>
        <begin position="236"/>
        <end position="489"/>
    </location>
</feature>
<dbReference type="InterPro" id="IPR015890">
    <property type="entry name" value="Chorismate_C"/>
</dbReference>
<proteinExistence type="predicted"/>
<feature type="domain" description="Anthranilate synthase component I N-terminal" evidence="2">
    <location>
        <begin position="25"/>
        <end position="150"/>
    </location>
</feature>
<gene>
    <name evidence="3" type="primary">pabB</name>
    <name evidence="3" type="ORF">K227x_50180</name>
</gene>
<dbReference type="Gene3D" id="3.60.120.10">
    <property type="entry name" value="Anthranilate synthase"/>
    <property type="match status" value="1"/>
</dbReference>
<accession>A0A517NHJ0</accession>
<dbReference type="PRINTS" id="PR00095">
    <property type="entry name" value="ANTSNTHASEI"/>
</dbReference>
<dbReference type="EC" id="2.6.1.85" evidence="3"/>
<name>A0A517NHJ0_9BACT</name>
<dbReference type="InterPro" id="IPR005801">
    <property type="entry name" value="ADC_synthase"/>
</dbReference>
<evidence type="ECO:0000313" key="4">
    <source>
        <dbReference type="Proteomes" id="UP000318538"/>
    </source>
</evidence>
<dbReference type="GO" id="GO:0046820">
    <property type="term" value="F:4-amino-4-deoxychorismate synthase activity"/>
    <property type="evidence" value="ECO:0007669"/>
    <property type="project" value="UniProtKB-EC"/>
</dbReference>
<dbReference type="SUPFAM" id="SSF56322">
    <property type="entry name" value="ADC synthase"/>
    <property type="match status" value="1"/>
</dbReference>
<organism evidence="3 4">
    <name type="scientific">Rubripirellula lacrimiformis</name>
    <dbReference type="NCBI Taxonomy" id="1930273"/>
    <lineage>
        <taxon>Bacteria</taxon>
        <taxon>Pseudomonadati</taxon>
        <taxon>Planctomycetota</taxon>
        <taxon>Planctomycetia</taxon>
        <taxon>Pirellulales</taxon>
        <taxon>Pirellulaceae</taxon>
        <taxon>Rubripirellula</taxon>
    </lineage>
</organism>